<feature type="region of interest" description="Disordered" evidence="1">
    <location>
        <begin position="450"/>
        <end position="475"/>
    </location>
</feature>
<dbReference type="InterPro" id="IPR012675">
    <property type="entry name" value="Beta-grasp_dom_sf"/>
</dbReference>
<organism evidence="4 5">
    <name type="scientific">Mycolicibacterium goodii</name>
    <name type="common">Mycobacterium goodii</name>
    <dbReference type="NCBI Taxonomy" id="134601"/>
    <lineage>
        <taxon>Bacteria</taxon>
        <taxon>Bacillati</taxon>
        <taxon>Actinomycetota</taxon>
        <taxon>Actinomycetes</taxon>
        <taxon>Mycobacteriales</taxon>
        <taxon>Mycobacteriaceae</taxon>
        <taxon>Mycolicibacterium</taxon>
    </lineage>
</organism>
<dbReference type="CDD" id="cd00207">
    <property type="entry name" value="fer2"/>
    <property type="match status" value="1"/>
</dbReference>
<dbReference type="PATRIC" id="fig|134601.6.peg.5862"/>
<reference evidence="4 5" key="1">
    <citation type="submission" date="2015-07" db="EMBL/GenBank/DDBJ databases">
        <title>Complete genome sequence of Mycobacterium goodii X7B, a facultative thermophilic biodesulfurizing bacterium.</title>
        <authorList>
            <person name="Yu B."/>
            <person name="Li F."/>
            <person name="Xu P."/>
        </authorList>
    </citation>
    <scope>NUCLEOTIDE SEQUENCE [LARGE SCALE GENOMIC DNA]</scope>
    <source>
        <strain evidence="4 5">X7B</strain>
    </source>
</reference>
<evidence type="ECO:0000313" key="5">
    <source>
        <dbReference type="Proteomes" id="UP000062255"/>
    </source>
</evidence>
<dbReference type="GO" id="GO:0051537">
    <property type="term" value="F:2 iron, 2 sulfur cluster binding"/>
    <property type="evidence" value="ECO:0007669"/>
    <property type="project" value="UniProtKB-KW"/>
</dbReference>
<dbReference type="Pfam" id="PF00111">
    <property type="entry name" value="Fer2"/>
    <property type="match status" value="1"/>
</dbReference>
<evidence type="ECO:0000256" key="1">
    <source>
        <dbReference type="SAM" id="MobiDB-lite"/>
    </source>
</evidence>
<dbReference type="SUPFAM" id="SSF52343">
    <property type="entry name" value="Ferredoxin reductase-like, C-terminal NADP-linked domain"/>
    <property type="match status" value="1"/>
</dbReference>
<dbReference type="Gene3D" id="3.10.20.30">
    <property type="match status" value="1"/>
</dbReference>
<dbReference type="SUPFAM" id="SSF50800">
    <property type="entry name" value="PK beta-barrel domain-like"/>
    <property type="match status" value="1"/>
</dbReference>
<dbReference type="PANTHER" id="PTHR30212:SF2">
    <property type="entry name" value="PROTEIN YIIM"/>
    <property type="match status" value="1"/>
</dbReference>
<feature type="domain" description="MOSC" evidence="2">
    <location>
        <begin position="29"/>
        <end position="164"/>
    </location>
</feature>
<dbReference type="Gene3D" id="3.40.50.80">
    <property type="entry name" value="Nucleotide-binding domain of ferredoxin-NADP reductase (FNR) module"/>
    <property type="match status" value="1"/>
</dbReference>
<dbReference type="InterPro" id="IPR011037">
    <property type="entry name" value="Pyrv_Knase-like_insert_dom_sf"/>
</dbReference>
<dbReference type="InterPro" id="IPR005302">
    <property type="entry name" value="MoCF_Sase_C"/>
</dbReference>
<sequence length="558" mass="60498">MATLLSVNVGRPKDVGWNGQTVRTGIYKAPVDGPVRVRRLNLDGDGQGDLAGHGGENRAVLVYQIESYHHWRRHLGRDDLAAGNFGENFTVSGLPDDSVCIGDRYRIGSAEFEVTQPRVTCFRVGMRLGVPNMPSLLVAHRRPGFYLRVITEGHVCAGDPIELTRRGKHRLSVSTVDALLYLPNPDVARMQQAADLTALSPGWAESFRERLAGRADAKPAAWVGFRTMRIDAIRRETTDVTSFELTGAEPLPRPLPGQYVTVRICDAGEPAPLRSYSLSGVPSTRRWRISVKREAGGLVSRWLHAHARVGTRVEIGAPRGEFCLAEGQEPVLLLSAGIGITPLLAMLHQLAATAATRRIVWVHTGRDRSSDPFREEVHSLLAGLPHAERHDLHTAPPGRRTDGSDIAALALPADTTAYVCGPTGFMNDMTAALSAVGIRRVHTEMFSARSAVNPGSVPTSSRRAPHPPPGEPGTGPMVTFSRVGLSVRWSAPHLNLLALAEACDVPTRYSCRSGVCHMCETDLITGEVDYVTEPLDPPGPRSALICCATPRTDLVLDM</sequence>
<dbReference type="InterPro" id="IPR017927">
    <property type="entry name" value="FAD-bd_FR_type"/>
</dbReference>
<feature type="region of interest" description="Disordered" evidence="1">
    <location>
        <begin position="384"/>
        <end position="404"/>
    </location>
</feature>
<dbReference type="InterPro" id="IPR039261">
    <property type="entry name" value="FNR_nucleotide-bd"/>
</dbReference>
<dbReference type="Gene3D" id="2.40.33.20">
    <property type="entry name" value="PK beta-barrel domain-like"/>
    <property type="match status" value="1"/>
</dbReference>
<dbReference type="AlphaFoldDB" id="A0A0K0XCR1"/>
<dbReference type="STRING" id="134601.AFA91_28380"/>
<feature type="domain" description="FAD-binding FR-type" evidence="3">
    <location>
        <begin position="223"/>
        <end position="325"/>
    </location>
</feature>
<dbReference type="Gene3D" id="2.40.30.10">
    <property type="entry name" value="Translation factors"/>
    <property type="match status" value="1"/>
</dbReference>
<dbReference type="GO" id="GO:0030170">
    <property type="term" value="F:pyridoxal phosphate binding"/>
    <property type="evidence" value="ECO:0007669"/>
    <property type="project" value="InterPro"/>
</dbReference>
<dbReference type="Pfam" id="PF00175">
    <property type="entry name" value="NAD_binding_1"/>
    <property type="match status" value="1"/>
</dbReference>
<dbReference type="SUPFAM" id="SSF54292">
    <property type="entry name" value="2Fe-2S ferredoxin-like"/>
    <property type="match status" value="1"/>
</dbReference>
<dbReference type="Pfam" id="PF03473">
    <property type="entry name" value="MOSC"/>
    <property type="match status" value="1"/>
</dbReference>
<dbReference type="RefSeq" id="WP_049747629.1">
    <property type="nucleotide sequence ID" value="NZ_CP012150.1"/>
</dbReference>
<dbReference type="KEGG" id="mgo:AFA91_28380"/>
<dbReference type="CDD" id="cd06184">
    <property type="entry name" value="flavohem_like_fad_nad_binding"/>
    <property type="match status" value="1"/>
</dbReference>
<dbReference type="GO" id="GO:0030151">
    <property type="term" value="F:molybdenum ion binding"/>
    <property type="evidence" value="ECO:0007669"/>
    <property type="project" value="InterPro"/>
</dbReference>
<evidence type="ECO:0000313" key="4">
    <source>
        <dbReference type="EMBL" id="AKS35171.1"/>
    </source>
</evidence>
<dbReference type="Pfam" id="PF03475">
    <property type="entry name" value="YiiM_3-alpha"/>
    <property type="match status" value="1"/>
</dbReference>
<dbReference type="SUPFAM" id="SSF63380">
    <property type="entry name" value="Riboflavin synthase domain-like"/>
    <property type="match status" value="1"/>
</dbReference>
<dbReference type="Proteomes" id="UP000062255">
    <property type="component" value="Chromosome"/>
</dbReference>
<evidence type="ECO:0000259" key="2">
    <source>
        <dbReference type="PROSITE" id="PS51340"/>
    </source>
</evidence>
<gene>
    <name evidence="4" type="ORF">AFA91_28380</name>
</gene>
<dbReference type="InterPro" id="IPR001041">
    <property type="entry name" value="2Fe-2S_ferredoxin-type"/>
</dbReference>
<accession>A0A0K0XCR1</accession>
<dbReference type="EMBL" id="CP012150">
    <property type="protein sequence ID" value="AKS35171.1"/>
    <property type="molecule type" value="Genomic_DNA"/>
</dbReference>
<evidence type="ECO:0000259" key="3">
    <source>
        <dbReference type="PROSITE" id="PS51384"/>
    </source>
</evidence>
<dbReference type="InterPro" id="IPR017938">
    <property type="entry name" value="Riboflavin_synthase-like_b-brl"/>
</dbReference>
<protein>
    <submittedName>
        <fullName evidence="4">Sulfurase</fullName>
    </submittedName>
</protein>
<dbReference type="InterPro" id="IPR036010">
    <property type="entry name" value="2Fe-2S_ferredoxin-like_sf"/>
</dbReference>
<proteinExistence type="predicted"/>
<dbReference type="PANTHER" id="PTHR30212">
    <property type="entry name" value="PROTEIN YIIM"/>
    <property type="match status" value="1"/>
</dbReference>
<dbReference type="GO" id="GO:0016491">
    <property type="term" value="F:oxidoreductase activity"/>
    <property type="evidence" value="ECO:0007669"/>
    <property type="project" value="InterPro"/>
</dbReference>
<dbReference type="PROSITE" id="PS51340">
    <property type="entry name" value="MOSC"/>
    <property type="match status" value="1"/>
</dbReference>
<dbReference type="PROSITE" id="PS51384">
    <property type="entry name" value="FAD_FR"/>
    <property type="match status" value="1"/>
</dbReference>
<dbReference type="InterPro" id="IPR052353">
    <property type="entry name" value="Benzoxazolinone_Detox_Enz"/>
</dbReference>
<dbReference type="PRINTS" id="PR00409">
    <property type="entry name" value="PHDIOXRDTASE"/>
</dbReference>
<feature type="compositionally biased region" description="Basic and acidic residues" evidence="1">
    <location>
        <begin position="386"/>
        <end position="403"/>
    </location>
</feature>
<dbReference type="InterPro" id="IPR005163">
    <property type="entry name" value="Tri_helical_YiiM-like"/>
</dbReference>
<dbReference type="OrthoDB" id="9801223at2"/>
<name>A0A0K0XCR1_MYCGD</name>
<dbReference type="InterPro" id="IPR001433">
    <property type="entry name" value="OxRdtase_FAD/NAD-bd"/>
</dbReference>